<reference evidence="2" key="2">
    <citation type="submission" date="2023-02" db="EMBL/GenBank/DDBJ databases">
        <authorList>
            <consortium name="DOE Joint Genome Institute"/>
            <person name="Mondo S.J."/>
            <person name="Chang Y."/>
            <person name="Wang Y."/>
            <person name="Ahrendt S."/>
            <person name="Andreopoulos W."/>
            <person name="Barry K."/>
            <person name="Beard J."/>
            <person name="Benny G.L."/>
            <person name="Blankenship S."/>
            <person name="Bonito G."/>
            <person name="Cuomo C."/>
            <person name="Desiro A."/>
            <person name="Gervers K.A."/>
            <person name="Hundley H."/>
            <person name="Kuo A."/>
            <person name="LaButti K."/>
            <person name="Lang B.F."/>
            <person name="Lipzen A."/>
            <person name="O'Donnell K."/>
            <person name="Pangilinan J."/>
            <person name="Reynolds N."/>
            <person name="Sandor L."/>
            <person name="Smith M.W."/>
            <person name="Tsang A."/>
            <person name="Grigoriev I.V."/>
            <person name="Stajich J.E."/>
            <person name="Spatafora J.W."/>
        </authorList>
    </citation>
    <scope>NUCLEOTIDE SEQUENCE</scope>
    <source>
        <strain evidence="2">RSA 2281</strain>
    </source>
</reference>
<dbReference type="Proteomes" id="UP001209540">
    <property type="component" value="Unassembled WGS sequence"/>
</dbReference>
<dbReference type="GO" id="GO:0006376">
    <property type="term" value="P:mRNA splice site recognition"/>
    <property type="evidence" value="ECO:0007669"/>
    <property type="project" value="InterPro"/>
</dbReference>
<evidence type="ECO:0000313" key="2">
    <source>
        <dbReference type="EMBL" id="KAI9266440.1"/>
    </source>
</evidence>
<comment type="similarity">
    <text evidence="1">Belongs to the Luc7 family.</text>
</comment>
<dbReference type="InterPro" id="IPR004882">
    <property type="entry name" value="Luc7-rel"/>
</dbReference>
<comment type="caution">
    <text evidence="2">The sequence shown here is derived from an EMBL/GenBank/DDBJ whole genome shotgun (WGS) entry which is preliminary data.</text>
</comment>
<dbReference type="Pfam" id="PF03194">
    <property type="entry name" value="LUC7"/>
    <property type="match status" value="1"/>
</dbReference>
<protein>
    <submittedName>
        <fullName evidence="2">Uncharacterized protein</fullName>
    </submittedName>
</protein>
<keyword evidence="3" id="KW-1185">Reference proteome</keyword>
<dbReference type="EMBL" id="JAIXMP010000010">
    <property type="protein sequence ID" value="KAI9266440.1"/>
    <property type="molecule type" value="Genomic_DNA"/>
</dbReference>
<proteinExistence type="inferred from homology"/>
<evidence type="ECO:0000256" key="1">
    <source>
        <dbReference type="ARBA" id="ARBA00005655"/>
    </source>
</evidence>
<dbReference type="GO" id="GO:0005685">
    <property type="term" value="C:U1 snRNP"/>
    <property type="evidence" value="ECO:0007669"/>
    <property type="project" value="InterPro"/>
</dbReference>
<organism evidence="2 3">
    <name type="scientific">Phascolomyces articulosus</name>
    <dbReference type="NCBI Taxonomy" id="60185"/>
    <lineage>
        <taxon>Eukaryota</taxon>
        <taxon>Fungi</taxon>
        <taxon>Fungi incertae sedis</taxon>
        <taxon>Mucoromycota</taxon>
        <taxon>Mucoromycotina</taxon>
        <taxon>Mucoromycetes</taxon>
        <taxon>Mucorales</taxon>
        <taxon>Lichtheimiaceae</taxon>
        <taxon>Phascolomyces</taxon>
    </lineage>
</organism>
<dbReference type="PANTHER" id="PTHR12375">
    <property type="entry name" value="RNA-BINDING PROTEIN LUC7-RELATED"/>
    <property type="match status" value="1"/>
</dbReference>
<sequence length="282" mass="32315">MNRSTRTNYHDPKLCVDYLCGLCPYELLHESTGGICPKEHNPLLKTLYQSDVKADASKSLENEHLRSLSHFVKRRDQSSSGWNHRIHNIPPTTPEIKDLQQKVDETTVEWMLLMDTVEQLGGGTADKINISALMVDIQKKDEERQKFKSNLDAAIKETEHVIPKVKLCETCGTFVPSEMRPDHANSKVSYFYTIALFFNSKQRNTKRTSGVKQCLFIFSRYTLHIPRYEIPSPISIKKRIIAELINIFHEIDLSYIYPNIYIPCPTISQLFYTAGIGFVTSG</sequence>
<accession>A0AAD5KGK1</accession>
<name>A0AAD5KGK1_9FUNG</name>
<dbReference type="AlphaFoldDB" id="A0AAD5KGK1"/>
<evidence type="ECO:0000313" key="3">
    <source>
        <dbReference type="Proteomes" id="UP001209540"/>
    </source>
</evidence>
<reference evidence="2" key="1">
    <citation type="journal article" date="2022" name="IScience">
        <title>Evolution of zygomycete secretomes and the origins of terrestrial fungal ecologies.</title>
        <authorList>
            <person name="Chang Y."/>
            <person name="Wang Y."/>
            <person name="Mondo S."/>
            <person name="Ahrendt S."/>
            <person name="Andreopoulos W."/>
            <person name="Barry K."/>
            <person name="Beard J."/>
            <person name="Benny G.L."/>
            <person name="Blankenship S."/>
            <person name="Bonito G."/>
            <person name="Cuomo C."/>
            <person name="Desiro A."/>
            <person name="Gervers K.A."/>
            <person name="Hundley H."/>
            <person name="Kuo A."/>
            <person name="LaButti K."/>
            <person name="Lang B.F."/>
            <person name="Lipzen A."/>
            <person name="O'Donnell K."/>
            <person name="Pangilinan J."/>
            <person name="Reynolds N."/>
            <person name="Sandor L."/>
            <person name="Smith M.E."/>
            <person name="Tsang A."/>
            <person name="Grigoriev I.V."/>
            <person name="Stajich J.E."/>
            <person name="Spatafora J.W."/>
        </authorList>
    </citation>
    <scope>NUCLEOTIDE SEQUENCE</scope>
    <source>
        <strain evidence="2">RSA 2281</strain>
    </source>
</reference>
<gene>
    <name evidence="2" type="ORF">BDA99DRAFT_21802</name>
</gene>
<dbReference type="GO" id="GO:0003729">
    <property type="term" value="F:mRNA binding"/>
    <property type="evidence" value="ECO:0007669"/>
    <property type="project" value="InterPro"/>
</dbReference>